<gene>
    <name evidence="1" type="ORF">H340_02574</name>
</gene>
<feature type="non-terminal residue" evidence="1">
    <location>
        <position position="39"/>
    </location>
</feature>
<dbReference type="EMBL" id="AORZ01000004">
    <property type="protein sequence ID" value="EMF02078.1"/>
    <property type="molecule type" value="Genomic_DNA"/>
</dbReference>
<dbReference type="AlphaFoldDB" id="M3B7U4"/>
<dbReference type="InterPro" id="IPR040442">
    <property type="entry name" value="Pyrv_kinase-like_dom_sf"/>
</dbReference>
<dbReference type="Gene3D" id="3.20.20.60">
    <property type="entry name" value="Phosphoenolpyruvate-binding domains"/>
    <property type="match status" value="1"/>
</dbReference>
<accession>M3B7U4</accession>
<proteinExistence type="predicted"/>
<reference evidence="1 2" key="1">
    <citation type="journal article" date="2013" name="Genome Announc.">
        <title>Whole-Genome Shotgun Assembly and Analysis of the Genome of Streptomyces mobaraensis DSM 40847, a Strain for Industrial Production of Microbial Transglutaminase.</title>
        <authorList>
            <person name="Yang H."/>
            <person name="He T."/>
            <person name="Wu W."/>
            <person name="Zhu W."/>
            <person name="Lu B."/>
            <person name="Sun W."/>
        </authorList>
    </citation>
    <scope>NUCLEOTIDE SEQUENCE [LARGE SCALE GENOMIC DNA]</scope>
    <source>
        <strain evidence="1 2">DSM 40847</strain>
    </source>
</reference>
<dbReference type="Proteomes" id="UP000011740">
    <property type="component" value="Unassembled WGS sequence"/>
</dbReference>
<organism evidence="1 2">
    <name type="scientific">Streptomyces mobaraensis (strain ATCC 29032 / DSM 40847 / JCM 4168 / NBRC 13819 / NCIMB 11159 / IPCR 16-22)</name>
    <dbReference type="NCBI Taxonomy" id="1223523"/>
    <lineage>
        <taxon>Bacteria</taxon>
        <taxon>Bacillati</taxon>
        <taxon>Actinomycetota</taxon>
        <taxon>Actinomycetes</taxon>
        <taxon>Kitasatosporales</taxon>
        <taxon>Streptomycetaceae</taxon>
        <taxon>Streptomyces</taxon>
    </lineage>
</organism>
<name>M3B7U4_STRM1</name>
<protein>
    <submittedName>
        <fullName evidence="1">Isocitrate lyase</fullName>
    </submittedName>
</protein>
<evidence type="ECO:0000313" key="2">
    <source>
        <dbReference type="Proteomes" id="UP000011740"/>
    </source>
</evidence>
<sequence length="39" mass="4463">MVEAGTAAVDTARELARRWAEEPRWKGVERTYSAEDVVR</sequence>
<evidence type="ECO:0000313" key="1">
    <source>
        <dbReference type="EMBL" id="EMF02078.1"/>
    </source>
</evidence>
<comment type="caution">
    <text evidence="1">The sequence shown here is derived from an EMBL/GenBank/DDBJ whole genome shotgun (WGS) entry which is preliminary data.</text>
</comment>
<dbReference type="GO" id="GO:0016829">
    <property type="term" value="F:lyase activity"/>
    <property type="evidence" value="ECO:0007669"/>
    <property type="project" value="UniProtKB-KW"/>
</dbReference>
<keyword evidence="1" id="KW-0456">Lyase</keyword>